<dbReference type="GO" id="GO:0016810">
    <property type="term" value="F:hydrolase activity, acting on carbon-nitrogen (but not peptide) bonds"/>
    <property type="evidence" value="ECO:0007669"/>
    <property type="project" value="InterPro"/>
</dbReference>
<evidence type="ECO:0000259" key="2">
    <source>
        <dbReference type="PROSITE" id="PS51677"/>
    </source>
</evidence>
<feature type="compositionally biased region" description="Pro residues" evidence="1">
    <location>
        <begin position="22"/>
        <end position="40"/>
    </location>
</feature>
<dbReference type="InterPro" id="IPR050248">
    <property type="entry name" value="Polysacc_deacetylase_ArnD"/>
</dbReference>
<gene>
    <name evidence="3" type="ORF">GCM10017581_023870</name>
</gene>
<organism evidence="3 4">
    <name type="scientific">Dactylosporangium matsuzakiense</name>
    <dbReference type="NCBI Taxonomy" id="53360"/>
    <lineage>
        <taxon>Bacteria</taxon>
        <taxon>Bacillati</taxon>
        <taxon>Actinomycetota</taxon>
        <taxon>Actinomycetes</taxon>
        <taxon>Micromonosporales</taxon>
        <taxon>Micromonosporaceae</taxon>
        <taxon>Dactylosporangium</taxon>
    </lineage>
</organism>
<dbReference type="InterPro" id="IPR002509">
    <property type="entry name" value="NODB_dom"/>
</dbReference>
<evidence type="ECO:0000256" key="1">
    <source>
        <dbReference type="SAM" id="MobiDB-lite"/>
    </source>
</evidence>
<dbReference type="SUPFAM" id="SSF88713">
    <property type="entry name" value="Glycoside hydrolase/deacetylase"/>
    <property type="match status" value="1"/>
</dbReference>
<dbReference type="AlphaFoldDB" id="A0A9W6KEL4"/>
<name>A0A9W6KEL4_9ACTN</name>
<proteinExistence type="predicted"/>
<dbReference type="EMBL" id="BSFP01000009">
    <property type="protein sequence ID" value="GLL00646.1"/>
    <property type="molecule type" value="Genomic_DNA"/>
</dbReference>
<feature type="region of interest" description="Disordered" evidence="1">
    <location>
        <begin position="14"/>
        <end position="57"/>
    </location>
</feature>
<accession>A0A9W6KEL4</accession>
<dbReference type="RefSeq" id="WP_261965336.1">
    <property type="nucleotide sequence ID" value="NZ_BAAAXA010000001.1"/>
</dbReference>
<dbReference type="GO" id="GO:0005975">
    <property type="term" value="P:carbohydrate metabolic process"/>
    <property type="evidence" value="ECO:0007669"/>
    <property type="project" value="InterPro"/>
</dbReference>
<dbReference type="PANTHER" id="PTHR10587:SF137">
    <property type="entry name" value="4-DEOXY-4-FORMAMIDO-L-ARABINOSE-PHOSPHOUNDECAPRENOL DEFORMYLASE ARND-RELATED"/>
    <property type="match status" value="1"/>
</dbReference>
<comment type="caution">
    <text evidence="3">The sequence shown here is derived from an EMBL/GenBank/DDBJ whole genome shotgun (WGS) entry which is preliminary data.</text>
</comment>
<dbReference type="CDD" id="cd10917">
    <property type="entry name" value="CE4_NodB_like_6s_7s"/>
    <property type="match status" value="1"/>
</dbReference>
<evidence type="ECO:0000313" key="4">
    <source>
        <dbReference type="Proteomes" id="UP001143480"/>
    </source>
</evidence>
<dbReference type="PROSITE" id="PS51677">
    <property type="entry name" value="NODB"/>
    <property type="match status" value="1"/>
</dbReference>
<dbReference type="InterPro" id="IPR011330">
    <property type="entry name" value="Glyco_hydro/deAcase_b/a-brl"/>
</dbReference>
<sequence length="250" mass="25732">MDRRTLLLAAGAATLGGCGEPPRAPVAAPSPQPAGSPVPSSPAASSPAPRTLPAEVDSGPRDVAAVALTFHGQGEPGVVGPLLDALAAAQVKATVLAVGTWLQQQPQLARRVVADGHELGNHTLNHADIKSMSDDKAYAEIAGCAEAVRSVSGQIGRWFRPSQTQHSTARIRAQAARAGYATCLSYDVDSLDYTDPGPDAVVRTTLQGVRNGSIVSLHFGHAGTVIAIPKLLAGLRDRGLRPVTASELLA</sequence>
<reference evidence="3" key="2">
    <citation type="submission" date="2023-01" db="EMBL/GenBank/DDBJ databases">
        <authorList>
            <person name="Sun Q."/>
            <person name="Evtushenko L."/>
        </authorList>
    </citation>
    <scope>NUCLEOTIDE SEQUENCE</scope>
    <source>
        <strain evidence="3">VKM Ac-1321</strain>
    </source>
</reference>
<feature type="domain" description="NodB homology" evidence="2">
    <location>
        <begin position="64"/>
        <end position="243"/>
    </location>
</feature>
<protein>
    <submittedName>
        <fullName evidence="3">Polysaccharide deacetylase</fullName>
    </submittedName>
</protein>
<evidence type="ECO:0000313" key="3">
    <source>
        <dbReference type="EMBL" id="GLL00646.1"/>
    </source>
</evidence>
<dbReference type="Pfam" id="PF01522">
    <property type="entry name" value="Polysacc_deac_1"/>
    <property type="match status" value="1"/>
</dbReference>
<keyword evidence="4" id="KW-1185">Reference proteome</keyword>
<dbReference type="PANTHER" id="PTHR10587">
    <property type="entry name" value="GLYCOSYL TRANSFERASE-RELATED"/>
    <property type="match status" value="1"/>
</dbReference>
<reference evidence="3" key="1">
    <citation type="journal article" date="2014" name="Int. J. Syst. Evol. Microbiol.">
        <title>Complete genome sequence of Corynebacterium casei LMG S-19264T (=DSM 44701T), isolated from a smear-ripened cheese.</title>
        <authorList>
            <consortium name="US DOE Joint Genome Institute (JGI-PGF)"/>
            <person name="Walter F."/>
            <person name="Albersmeier A."/>
            <person name="Kalinowski J."/>
            <person name="Ruckert C."/>
        </authorList>
    </citation>
    <scope>NUCLEOTIDE SEQUENCE</scope>
    <source>
        <strain evidence="3">VKM Ac-1321</strain>
    </source>
</reference>
<dbReference type="Gene3D" id="3.20.20.370">
    <property type="entry name" value="Glycoside hydrolase/deacetylase"/>
    <property type="match status" value="1"/>
</dbReference>
<dbReference type="PROSITE" id="PS51257">
    <property type="entry name" value="PROKAR_LIPOPROTEIN"/>
    <property type="match status" value="1"/>
</dbReference>
<dbReference type="Proteomes" id="UP001143480">
    <property type="component" value="Unassembled WGS sequence"/>
</dbReference>